<protein>
    <submittedName>
        <fullName evidence="1">Uncharacterized protein</fullName>
    </submittedName>
</protein>
<organism evidence="1 2">
    <name type="scientific">Pseudomonas farris</name>
    <dbReference type="NCBI Taxonomy" id="2841207"/>
    <lineage>
        <taxon>Bacteria</taxon>
        <taxon>Pseudomonadati</taxon>
        <taxon>Pseudomonadota</taxon>
        <taxon>Gammaproteobacteria</taxon>
        <taxon>Pseudomonadales</taxon>
        <taxon>Pseudomonadaceae</taxon>
        <taxon>Pseudomonas</taxon>
    </lineage>
</organism>
<dbReference type="RefSeq" id="WP_217858699.1">
    <property type="nucleotide sequence ID" value="NZ_JAHSTV010000018.1"/>
</dbReference>
<gene>
    <name evidence="1" type="ORF">KVG95_27945</name>
</gene>
<evidence type="ECO:0000313" key="2">
    <source>
        <dbReference type="Proteomes" id="UP000886900"/>
    </source>
</evidence>
<dbReference type="EMBL" id="JAHSTV010000018">
    <property type="protein sequence ID" value="MBV4467149.1"/>
    <property type="molecule type" value="Genomic_DNA"/>
</dbReference>
<keyword evidence="2" id="KW-1185">Reference proteome</keyword>
<proteinExistence type="predicted"/>
<reference evidence="1" key="1">
    <citation type="submission" date="2021-06" db="EMBL/GenBank/DDBJ databases">
        <title>Updating the genus Pseudomonas: Description of 43 new species and partition of the Pseudomonas putida group.</title>
        <authorList>
            <person name="Girard L."/>
            <person name="Lood C."/>
            <person name="Vandamme P."/>
            <person name="Rokni-Zadeh H."/>
            <person name="Van Noort V."/>
            <person name="Hofte M."/>
            <person name="Lavigne R."/>
            <person name="De Mot R."/>
        </authorList>
    </citation>
    <scope>NUCLEOTIDE SEQUENCE</scope>
    <source>
        <strain evidence="1">SWRI79</strain>
    </source>
</reference>
<name>A0ABS6Q3R1_9PSED</name>
<sequence>MISFKIASDHILFRLEWRNKQGCRNMILPRPPLASQANLETVCSEIARICHRFAPYTTTGRVGSLRKILNFATDQGRALPDPNSAEWKVFVNEHYIYHLSHPEKLNNDGDKEFESIRKEWTQIGYLYKSLKQKYIIPSGITIPSMRQPQISDDERSSDVLDSVEANLWPLTDVNELWPKSFLIDKGLNVSTDHFLDTLQSDIEKRTQTILSACENHWDKVVECQRIGEKLINSISLEQIEALLASGNFYVGRRYIADPANPDGVAWFLAMINYHFLITDELTAISYRAMSKIHFFEPFCRNRYMKAKMDSKLREIAGDYGAPNSNINETLNRLLGHLSARDCGAAAAILIAENPKFNPHPLRSADYLSENDKPIHYFNSDLDQLMWSVSKPRARSRKVSALPPRSLKIYTGLVKATMKARIRLMLEGDINYRKLFLTSSLKWVGLSSSLDQILTASIGISLYQAIEPDLISGDVSREVFSLKRIRGSQGLISFLKEGSYQAVANTLGNSIAVVVARYIPDWLKYRWNVRILRTFQTKLIILATKGRPWHFAATDFLTESFLFNFIIREAATSLTSDPVSMDLKRYAAELTEDAVHNLVEHLVNHKMILKLDSASLAAVFLFAEMFTGSSGQHEDPGTGLTEDSIITLAHLLHCTYEISKDPNMCGPIVSNIAGLSVPYFQQVYVEAVKLKSELAKKTMSASIMVEREK</sequence>
<evidence type="ECO:0000313" key="1">
    <source>
        <dbReference type="EMBL" id="MBV4467149.1"/>
    </source>
</evidence>
<accession>A0ABS6Q3R1</accession>
<dbReference type="Proteomes" id="UP000886900">
    <property type="component" value="Unassembled WGS sequence"/>
</dbReference>
<comment type="caution">
    <text evidence="1">The sequence shown here is derived from an EMBL/GenBank/DDBJ whole genome shotgun (WGS) entry which is preliminary data.</text>
</comment>